<feature type="transmembrane region" description="Helical" evidence="1">
    <location>
        <begin position="505"/>
        <end position="524"/>
    </location>
</feature>
<evidence type="ECO:0008006" key="4">
    <source>
        <dbReference type="Google" id="ProtNLM"/>
    </source>
</evidence>
<sequence length="630" mass="69395">MSKLEQFQGFIRRNGKKITGEDVPVVLSNEEAKYPQLKFTFGWRIEIGVASHEHGPHCPSGVNCGRSASASDAAHKSAQDYVSGRNPLFNSRFKEELSSDVSKNFIIKNTDLRSAPDTFVGSDPCHSCNGSGQDTCYSCHGHGKSSCSSCNGSGRVSVSKFDSYNNRTVYTTESCSSCYGRGTQTCSTCGGCGNITCSTCNGGGNLYYSYTIDGDAKRSTQWAFESNDYHQWTSDYVKKTGLSLIHGMTEVTEVDVEGDLDGCTFIYAFTAKLPTLQFTATVDKVDTKMCFAGSQNRTHDAGGVYDPAVWSIAKKLGSGHQAQDKTALNTPAIKDILEAKATNTSIALLDENWISPAIKDAVISNYQTLVTQLKKQSVKGIAPKMISGLVKYGYLLFMVGLLLALIFPDFAEQTDQRMGLMQYVIWFVSLLCADFGLFGLPPFANYAIVLGLFLISYHSIKKWYWKRISKAKTIILALAVTFFFPHIGFSVYYNALELVQHSPKLGNALLSGSIFAGIYLLIYGFKRPNKWYLKPLGLILAFVVYLAIQIGMSMLNDAVEIVSKDGNYFDHVFGLITPAIDFIALNIAELVVLSVCLSYFMTRRAFWIKAKTAVADYDSPVLLKSMNMEK</sequence>
<feature type="transmembrane region" description="Helical" evidence="1">
    <location>
        <begin position="443"/>
        <end position="460"/>
    </location>
</feature>
<gene>
    <name evidence="2" type="ORF">SHEWBE_1350</name>
</gene>
<dbReference type="InterPro" id="IPR052789">
    <property type="entry name" value="SSUH2_homolog"/>
</dbReference>
<organism evidence="2 3">
    <name type="scientific">Shewanella benthica</name>
    <dbReference type="NCBI Taxonomy" id="43661"/>
    <lineage>
        <taxon>Bacteria</taxon>
        <taxon>Pseudomonadati</taxon>
        <taxon>Pseudomonadota</taxon>
        <taxon>Gammaproteobacteria</taxon>
        <taxon>Alteromonadales</taxon>
        <taxon>Shewanellaceae</taxon>
        <taxon>Shewanella</taxon>
    </lineage>
</organism>
<feature type="transmembrane region" description="Helical" evidence="1">
    <location>
        <begin position="420"/>
        <end position="437"/>
    </location>
</feature>
<evidence type="ECO:0000256" key="1">
    <source>
        <dbReference type="SAM" id="Phobius"/>
    </source>
</evidence>
<dbReference type="RefSeq" id="WP_112351887.1">
    <property type="nucleotide sequence ID" value="NZ_LS483452.1"/>
</dbReference>
<feature type="transmembrane region" description="Helical" evidence="1">
    <location>
        <begin position="472"/>
        <end position="493"/>
    </location>
</feature>
<evidence type="ECO:0000313" key="2">
    <source>
        <dbReference type="EMBL" id="SQH75316.1"/>
    </source>
</evidence>
<feature type="transmembrane region" description="Helical" evidence="1">
    <location>
        <begin position="536"/>
        <end position="555"/>
    </location>
</feature>
<evidence type="ECO:0000313" key="3">
    <source>
        <dbReference type="Proteomes" id="UP000250123"/>
    </source>
</evidence>
<reference evidence="3" key="1">
    <citation type="submission" date="2018-06" db="EMBL/GenBank/DDBJ databases">
        <authorList>
            <person name="Cea G.-C."/>
            <person name="William W."/>
        </authorList>
    </citation>
    <scope>NUCLEOTIDE SEQUENCE [LARGE SCALE GENOMIC DNA]</scope>
    <source>
        <strain evidence="3">DB21MT-2</strain>
    </source>
</reference>
<dbReference type="PANTHER" id="PTHR48465">
    <property type="entry name" value="PROTEIN SSUH2 HOMOLOG"/>
    <property type="match status" value="1"/>
</dbReference>
<dbReference type="KEGG" id="sbk:SHEWBE_1350"/>
<protein>
    <recommendedName>
        <fullName evidence="4">CR-type domain-containing protein</fullName>
    </recommendedName>
</protein>
<feature type="transmembrane region" description="Helical" evidence="1">
    <location>
        <begin position="389"/>
        <end position="408"/>
    </location>
</feature>
<proteinExistence type="predicted"/>
<keyword evidence="1" id="KW-0472">Membrane</keyword>
<dbReference type="OrthoDB" id="6245912at2"/>
<name>A0A330LYG6_9GAMM</name>
<dbReference type="PANTHER" id="PTHR48465:SF1">
    <property type="entry name" value="PROTEIN SSUH2 HOMOLOG"/>
    <property type="match status" value="1"/>
</dbReference>
<dbReference type="EMBL" id="LS483452">
    <property type="protein sequence ID" value="SQH75316.1"/>
    <property type="molecule type" value="Genomic_DNA"/>
</dbReference>
<accession>A0A330LYG6</accession>
<dbReference type="AlphaFoldDB" id="A0A330LYG6"/>
<keyword evidence="1" id="KW-1133">Transmembrane helix</keyword>
<feature type="transmembrane region" description="Helical" evidence="1">
    <location>
        <begin position="575"/>
        <end position="601"/>
    </location>
</feature>
<dbReference type="Proteomes" id="UP000250123">
    <property type="component" value="Chromosome SHEWBE"/>
</dbReference>
<keyword evidence="1" id="KW-0812">Transmembrane</keyword>